<protein>
    <recommendedName>
        <fullName evidence="3">DEAD/DEAH box helicase domain-containing protein</fullName>
    </recommendedName>
</protein>
<dbReference type="Proteomes" id="UP000235388">
    <property type="component" value="Unassembled WGS sequence"/>
</dbReference>
<sequence length="147" mass="16399">MSVPNAPKAGVRIFKKVSEKNDANLRKEIGAQALQCYKNPAKPLQIKLVLNLVRCHNVFLLAGTGYRKSRIPEMHYQLITKKIGAVIIVLNPLDTLGDNQVLEKVAAGFTTSNLTKLTFNALEAAKIQHGHYHFVYLSPEIFLNSKM</sequence>
<dbReference type="STRING" id="200324.A0A2N5VYI2"/>
<dbReference type="Gene3D" id="3.40.50.300">
    <property type="entry name" value="P-loop containing nucleotide triphosphate hydrolases"/>
    <property type="match status" value="1"/>
</dbReference>
<dbReference type="InterPro" id="IPR027417">
    <property type="entry name" value="P-loop_NTPase"/>
</dbReference>
<organism evidence="1 2">
    <name type="scientific">Puccinia coronata f. sp. avenae</name>
    <dbReference type="NCBI Taxonomy" id="200324"/>
    <lineage>
        <taxon>Eukaryota</taxon>
        <taxon>Fungi</taxon>
        <taxon>Dikarya</taxon>
        <taxon>Basidiomycota</taxon>
        <taxon>Pucciniomycotina</taxon>
        <taxon>Pucciniomycetes</taxon>
        <taxon>Pucciniales</taxon>
        <taxon>Pucciniaceae</taxon>
        <taxon>Puccinia</taxon>
    </lineage>
</organism>
<comment type="caution">
    <text evidence="1">The sequence shown here is derived from an EMBL/GenBank/DDBJ whole genome shotgun (WGS) entry which is preliminary data.</text>
</comment>
<gene>
    <name evidence="1" type="ORF">PCANC_02506</name>
</gene>
<dbReference type="EMBL" id="PGCJ01000037">
    <property type="protein sequence ID" value="PLW55053.1"/>
    <property type="molecule type" value="Genomic_DNA"/>
</dbReference>
<evidence type="ECO:0008006" key="3">
    <source>
        <dbReference type="Google" id="ProtNLM"/>
    </source>
</evidence>
<evidence type="ECO:0000313" key="1">
    <source>
        <dbReference type="EMBL" id="PLW55053.1"/>
    </source>
</evidence>
<accession>A0A2N5VYI2</accession>
<proteinExistence type="predicted"/>
<name>A0A2N5VYI2_9BASI</name>
<evidence type="ECO:0000313" key="2">
    <source>
        <dbReference type="Proteomes" id="UP000235388"/>
    </source>
</evidence>
<dbReference type="AlphaFoldDB" id="A0A2N5VYI2"/>
<keyword evidence="2" id="KW-1185">Reference proteome</keyword>
<dbReference type="OrthoDB" id="2496478at2759"/>
<reference evidence="1 2" key="1">
    <citation type="submission" date="2017-11" db="EMBL/GenBank/DDBJ databases">
        <title>De novo assembly and phasing of dikaryotic genomes from two isolates of Puccinia coronata f. sp. avenae, the causal agent of oat crown rust.</title>
        <authorList>
            <person name="Miller M.E."/>
            <person name="Zhang Y."/>
            <person name="Omidvar V."/>
            <person name="Sperschneider J."/>
            <person name="Schwessinger B."/>
            <person name="Raley C."/>
            <person name="Palmer J.M."/>
            <person name="Garnica D."/>
            <person name="Upadhyaya N."/>
            <person name="Rathjen J."/>
            <person name="Taylor J.M."/>
            <person name="Park R.F."/>
            <person name="Dodds P.N."/>
            <person name="Hirsch C.D."/>
            <person name="Kianian S.F."/>
            <person name="Figueroa M."/>
        </authorList>
    </citation>
    <scope>NUCLEOTIDE SEQUENCE [LARGE SCALE GENOMIC DNA]</scope>
    <source>
        <strain evidence="1">12NC29</strain>
    </source>
</reference>